<reference evidence="1" key="1">
    <citation type="journal article" date="2012" name="PLoS ONE">
        <title>Gene sets for utilization of primary and secondary nutrition supplies in the distal gut of endangered iberian lynx.</title>
        <authorList>
            <person name="Alcaide M."/>
            <person name="Messina E."/>
            <person name="Richter M."/>
            <person name="Bargiela R."/>
            <person name="Peplies J."/>
            <person name="Huws S.A."/>
            <person name="Newbold C.J."/>
            <person name="Golyshin P.N."/>
            <person name="Simon M.A."/>
            <person name="Lopez G."/>
            <person name="Yakimov M.M."/>
            <person name="Ferrer M."/>
        </authorList>
    </citation>
    <scope>NUCLEOTIDE SEQUENCE</scope>
</reference>
<comment type="caution">
    <text evidence="1">The sequence shown here is derived from an EMBL/GenBank/DDBJ whole genome shotgun (WGS) entry which is preliminary data.</text>
</comment>
<sequence length="75" mass="8800">MSAAAPVLGEQERQLILSRLLSPILYEEMKAFIRLESSPIVELVPQLERTHKFQYRVKKLIKFLLKVNLLISKRH</sequence>
<gene>
    <name evidence="1" type="ORF">EVA_18292</name>
</gene>
<protein>
    <submittedName>
        <fullName evidence="1">Uncharacterized protein</fullName>
    </submittedName>
</protein>
<evidence type="ECO:0000313" key="1">
    <source>
        <dbReference type="EMBL" id="EJW93579.1"/>
    </source>
</evidence>
<dbReference type="AlphaFoldDB" id="J9G215"/>
<name>J9G215_9ZZZZ</name>
<proteinExistence type="predicted"/>
<organism evidence="1">
    <name type="scientific">gut metagenome</name>
    <dbReference type="NCBI Taxonomy" id="749906"/>
    <lineage>
        <taxon>unclassified sequences</taxon>
        <taxon>metagenomes</taxon>
        <taxon>organismal metagenomes</taxon>
    </lineage>
</organism>
<accession>J9G215</accession>
<dbReference type="EMBL" id="AMCI01006883">
    <property type="protein sequence ID" value="EJW93579.1"/>
    <property type="molecule type" value="Genomic_DNA"/>
</dbReference>